<dbReference type="Gene3D" id="2.60.120.1440">
    <property type="match status" value="1"/>
</dbReference>
<dbReference type="AlphaFoldDB" id="A0A327R6X8"/>
<organism evidence="4 5">
    <name type="scientific">Arenibacter echinorum</name>
    <dbReference type="NCBI Taxonomy" id="440515"/>
    <lineage>
        <taxon>Bacteria</taxon>
        <taxon>Pseudomonadati</taxon>
        <taxon>Bacteroidota</taxon>
        <taxon>Flavobacteriia</taxon>
        <taxon>Flavobacteriales</taxon>
        <taxon>Flavobacteriaceae</taxon>
        <taxon>Arenibacter</taxon>
    </lineage>
</organism>
<dbReference type="PANTHER" id="PTHR30273:SF2">
    <property type="entry name" value="PROTEIN FECR"/>
    <property type="match status" value="1"/>
</dbReference>
<feature type="transmembrane region" description="Helical" evidence="1">
    <location>
        <begin position="73"/>
        <end position="93"/>
    </location>
</feature>
<dbReference type="InterPro" id="IPR012373">
    <property type="entry name" value="Ferrdict_sens_TM"/>
</dbReference>
<evidence type="ECO:0000256" key="1">
    <source>
        <dbReference type="SAM" id="Phobius"/>
    </source>
</evidence>
<dbReference type="Pfam" id="PF16344">
    <property type="entry name" value="FecR_C"/>
    <property type="match status" value="1"/>
</dbReference>
<keyword evidence="1" id="KW-0812">Transmembrane</keyword>
<reference evidence="4 5" key="1">
    <citation type="submission" date="2018-06" db="EMBL/GenBank/DDBJ databases">
        <title>Genomic Encyclopedia of Archaeal and Bacterial Type Strains, Phase II (KMG-II): from individual species to whole genera.</title>
        <authorList>
            <person name="Goeker M."/>
        </authorList>
    </citation>
    <scope>NUCLEOTIDE SEQUENCE [LARGE SCALE GENOMIC DNA]</scope>
    <source>
        <strain evidence="4 5">DSM 23522</strain>
    </source>
</reference>
<feature type="domain" description="Protein FecR C-terminal" evidence="3">
    <location>
        <begin position="308"/>
        <end position="376"/>
    </location>
</feature>
<gene>
    <name evidence="4" type="ORF">LV92_02382</name>
</gene>
<dbReference type="RefSeq" id="WP_111623845.1">
    <property type="nucleotide sequence ID" value="NZ_QLLN01000004.1"/>
</dbReference>
<keyword evidence="1" id="KW-0472">Membrane</keyword>
<dbReference type="PANTHER" id="PTHR30273">
    <property type="entry name" value="PERIPLASMIC SIGNAL SENSOR AND SIGMA FACTOR ACTIVATOR FECR-RELATED"/>
    <property type="match status" value="1"/>
</dbReference>
<dbReference type="InterPro" id="IPR032508">
    <property type="entry name" value="FecR_C"/>
</dbReference>
<sequence>MDHHLISKYLLGNATEEEVEQIFQWVDDSPENKRVFIQYKKAWALGAKSYEDSQLAWKALESKLDNNKSKSGFSGLIMYAAILVLLVGIGYFFKQQKSNYDLPVIDENAITLQLGNGNIQVITEDGEQTIVDKKGKLVGIQKGNVLNYKSVSNDLDTTKPIYNELTIPYGKTFKLVLSDGTTIHLNAGSSIKYPVKFIEGAQREVFLKGEAFFDVVKNANQPFVVNVNELNVRVLGTKFNVSSYPEDEIINTVLVEGSVALHDKDFTYNASTAVLLEPGYKGEWNPDSKETTLARVDTNEYTSWVEGRMIFRNTPFKIIRKKLERHYNISIKNNNKILEERTYNAVFDVESIEQVLRTLNEIYSIEYIIDQNEIVIN</sequence>
<dbReference type="InterPro" id="IPR006860">
    <property type="entry name" value="FecR"/>
</dbReference>
<dbReference type="Gene3D" id="3.55.50.30">
    <property type="match status" value="1"/>
</dbReference>
<evidence type="ECO:0000259" key="3">
    <source>
        <dbReference type="Pfam" id="PF16344"/>
    </source>
</evidence>
<dbReference type="GO" id="GO:0016989">
    <property type="term" value="F:sigma factor antagonist activity"/>
    <property type="evidence" value="ECO:0007669"/>
    <property type="project" value="TreeGrafter"/>
</dbReference>
<dbReference type="PIRSF" id="PIRSF018266">
    <property type="entry name" value="FecR"/>
    <property type="match status" value="1"/>
</dbReference>
<comment type="caution">
    <text evidence="4">The sequence shown here is derived from an EMBL/GenBank/DDBJ whole genome shotgun (WGS) entry which is preliminary data.</text>
</comment>
<name>A0A327R6X8_9FLAO</name>
<proteinExistence type="predicted"/>
<keyword evidence="5" id="KW-1185">Reference proteome</keyword>
<protein>
    <submittedName>
        <fullName evidence="4">FecR family protein</fullName>
    </submittedName>
</protein>
<dbReference type="Proteomes" id="UP000249696">
    <property type="component" value="Unassembled WGS sequence"/>
</dbReference>
<keyword evidence="1" id="KW-1133">Transmembrane helix</keyword>
<dbReference type="EMBL" id="QLLN01000004">
    <property type="protein sequence ID" value="RAJ11454.1"/>
    <property type="molecule type" value="Genomic_DNA"/>
</dbReference>
<evidence type="ECO:0000313" key="4">
    <source>
        <dbReference type="EMBL" id="RAJ11454.1"/>
    </source>
</evidence>
<evidence type="ECO:0000313" key="5">
    <source>
        <dbReference type="Proteomes" id="UP000249696"/>
    </source>
</evidence>
<dbReference type="OrthoDB" id="651134at2"/>
<feature type="domain" description="FecR protein" evidence="2">
    <location>
        <begin position="170"/>
        <end position="259"/>
    </location>
</feature>
<evidence type="ECO:0000259" key="2">
    <source>
        <dbReference type="Pfam" id="PF04773"/>
    </source>
</evidence>
<dbReference type="Pfam" id="PF04773">
    <property type="entry name" value="FecR"/>
    <property type="match status" value="1"/>
</dbReference>
<accession>A0A327R6X8</accession>